<dbReference type="EMBL" id="PDNZ01000002">
    <property type="protein sequence ID" value="PWW82957.1"/>
    <property type="molecule type" value="Genomic_DNA"/>
</dbReference>
<comment type="caution">
    <text evidence="2">The sequence shown here is derived from an EMBL/GenBank/DDBJ whole genome shotgun (WGS) entry which is preliminary data.</text>
</comment>
<dbReference type="Proteomes" id="UP000246278">
    <property type="component" value="Unassembled WGS sequence"/>
</dbReference>
<gene>
    <name evidence="2" type="ORF">CR164_02740</name>
</gene>
<feature type="transmembrane region" description="Helical" evidence="1">
    <location>
        <begin position="32"/>
        <end position="50"/>
    </location>
</feature>
<feature type="transmembrane region" description="Helical" evidence="1">
    <location>
        <begin position="130"/>
        <end position="157"/>
    </location>
</feature>
<keyword evidence="1" id="KW-0472">Membrane</keyword>
<evidence type="ECO:0000256" key="1">
    <source>
        <dbReference type="SAM" id="Phobius"/>
    </source>
</evidence>
<protein>
    <recommendedName>
        <fullName evidence="4">DUF4199 domain-containing protein</fullName>
    </recommendedName>
</protein>
<dbReference type="OrthoDB" id="598187at2"/>
<evidence type="ECO:0008006" key="4">
    <source>
        <dbReference type="Google" id="ProtNLM"/>
    </source>
</evidence>
<evidence type="ECO:0000313" key="2">
    <source>
        <dbReference type="EMBL" id="PWW82957.1"/>
    </source>
</evidence>
<feature type="transmembrane region" description="Helical" evidence="1">
    <location>
        <begin position="62"/>
        <end position="85"/>
    </location>
</feature>
<organism evidence="2 3">
    <name type="scientific">Prosthecochloris marina</name>
    <dbReference type="NCBI Taxonomy" id="2017681"/>
    <lineage>
        <taxon>Bacteria</taxon>
        <taxon>Pseudomonadati</taxon>
        <taxon>Chlorobiota</taxon>
        <taxon>Chlorobiia</taxon>
        <taxon>Chlorobiales</taxon>
        <taxon>Chlorobiaceae</taxon>
        <taxon>Prosthecochloris</taxon>
    </lineage>
</organism>
<name>A0A317TAR4_9CHLB</name>
<evidence type="ECO:0000313" key="3">
    <source>
        <dbReference type="Proteomes" id="UP000246278"/>
    </source>
</evidence>
<keyword evidence="3" id="KW-1185">Reference proteome</keyword>
<reference evidence="3" key="1">
    <citation type="submission" date="2017-10" db="EMBL/GenBank/DDBJ databases">
        <authorList>
            <person name="Gaisin V.A."/>
            <person name="Rysina M.S."/>
            <person name="Grouzdev D.S."/>
        </authorList>
    </citation>
    <scope>NUCLEOTIDE SEQUENCE [LARGE SCALE GENOMIC DNA]</scope>
    <source>
        <strain evidence="3">V1</strain>
    </source>
</reference>
<keyword evidence="1" id="KW-1133">Transmembrane helix</keyword>
<sequence>MNCSEEKLKAIGIGAIIILASTTVPYLLLLNVFFLAGIIIGGAAASYYYIVTCQERLSMSEAFVFSSLTGMAGSTLSVIAEYVLITEFNYRPGATEFMTLSEQMKGVSLEQDMRINQLQEMLQAPVEMTFAGFLLSLVITAIIYAPVAGLGGVFTVWRLKRQAVKK</sequence>
<accession>A0A317TAR4</accession>
<dbReference type="AlphaFoldDB" id="A0A317TAR4"/>
<keyword evidence="1" id="KW-0812">Transmembrane</keyword>
<proteinExistence type="predicted"/>
<feature type="transmembrane region" description="Helical" evidence="1">
    <location>
        <begin position="7"/>
        <end position="26"/>
    </location>
</feature>